<dbReference type="InterPro" id="IPR002213">
    <property type="entry name" value="UDP_glucos_trans"/>
</dbReference>
<feature type="domain" description="Erythromycin biosynthesis protein CIII-like C-terminal" evidence="4">
    <location>
        <begin position="473"/>
        <end position="576"/>
    </location>
</feature>
<dbReference type="RefSeq" id="XP_028480543.1">
    <property type="nucleotide sequence ID" value="XM_028616686.1"/>
</dbReference>
<evidence type="ECO:0000256" key="1">
    <source>
        <dbReference type="ARBA" id="ARBA00022679"/>
    </source>
</evidence>
<reference evidence="5 6" key="1">
    <citation type="submission" date="2018-11" db="EMBL/GenBank/DDBJ databases">
        <title>Genome sequence of Apiotrichum porosum DSM 27194.</title>
        <authorList>
            <person name="Aliyu H."/>
            <person name="Gorte O."/>
            <person name="Ochsenreither K."/>
        </authorList>
    </citation>
    <scope>NUCLEOTIDE SEQUENCE [LARGE SCALE GENOMIC DNA]</scope>
    <source>
        <strain evidence="5 6">DSM 27194</strain>
    </source>
</reference>
<protein>
    <submittedName>
        <fullName evidence="5">Uncharacterized protein</fullName>
    </submittedName>
</protein>
<evidence type="ECO:0000313" key="6">
    <source>
        <dbReference type="Proteomes" id="UP000279236"/>
    </source>
</evidence>
<feature type="domain" description="Glycosyltransferase family 28 N-terminal" evidence="3">
    <location>
        <begin position="154"/>
        <end position="312"/>
    </location>
</feature>
<evidence type="ECO:0000313" key="5">
    <source>
        <dbReference type="EMBL" id="RSH88335.1"/>
    </source>
</evidence>
<feature type="region of interest" description="Disordered" evidence="2">
    <location>
        <begin position="1"/>
        <end position="90"/>
    </location>
</feature>
<dbReference type="FunFam" id="3.40.50.2000:FF:000009">
    <property type="entry name" value="Sterol 3-beta-glucosyltransferase UGT80A2"/>
    <property type="match status" value="1"/>
</dbReference>
<dbReference type="Gene3D" id="3.40.50.2000">
    <property type="entry name" value="Glycogen Phosphorylase B"/>
    <property type="match status" value="2"/>
</dbReference>
<dbReference type="CDD" id="cd03784">
    <property type="entry name" value="GT1_Gtf-like"/>
    <property type="match status" value="1"/>
</dbReference>
<proteinExistence type="predicted"/>
<sequence>MADNLKADILQGRRRTLGDDSRPPPPYIQQAGPSSGPSSGPSLSSIAARAEARKRFASKEAGEGDTEEPYDPFLSDYGDPPEIELPWSTGISSSGKVDVYVDDLDTSPAPYEPPTPPEEDVDPVNFNDCPPLNIVIFLVGSRGGLCRLNLSDPAGDIQPYLALALQLIINHGHRVRIATHPAFAKLVADASVHLAGLTSASGTPLTGLLEFFSIGGDPHQLMAYMVRNPGLVPGLSAVWNGDIKQKRAMVKTMLMGCYRACFVPNESTKQPFGADAIISNPPAFAHVHVAEALGIPLVMSFTMPWTPTTAFPHPLVTAKTNRSEESVNHYSSYVVADALMWQGLGDIINTFRFGILGLQPLKLTAGPRVLERLKIPVTYAWSENLLPKPHDWKSNIDVVGFYSMPTKKVAKPDLALLEFLAMGEPPVYIGFGSIVVKDPDALTNTILAAVAKAKVRAIISAGWADLGGPDLKLPEDVFIVKGDIPHDWLFAEGRVAAVCHHGGAGTTSAGLRCGVPTIVVPFFGDQWFWGKAVAHAGAGPAPIPHADLTAENLAEAIQFCFSKGTREAAQELGYKIRSEQSTTAGIASFHRHLPLLNMRCQVDDTRSAIWWNDRQALRVSGAVAAVLVEEKLLNWRDFVPHRELTPRGLANSQLSMLVDRPCPAPASSFMRRNLLLGVPKAVSAFQEGLENIPGIMGSPVRKRGKVDSFRSGMAEGVKGLGYGLYDGITGVVTEPYQGFRQNGIGGFISGAIRGSLNLAARPAGATLGLIIHPVAGMSRGARSRMAREGFIENTSVLCDAREWQSHEAAKSLSPTERRHIIETWTRLSTHSLVQERMKLEEKRKSAIEHELLAEPTKAELWPFSREMVDRMNGRAQRRRGVYLTAPDKGKGKDKDGRRSSNFSLHLRKSIDSRRSSKDEAKRSKESLSKAEEARYTPAKSSPLASPNPHAPVSTISPETLLSPTGTYTGPAPAPAFIVNSGTPPTDSPVAMSLSAFPSPPLDNRFATIRAAHSASGSTAASTVDLAMAGTERWASRSSLDSASRSSFDGGMSNSLAMSMAGTGATTTATPTTAGETETETTASKTQTPSSSSSRSTPTPASEPESAPAQTLVPPSAGELERSGSKQMMKRLWKGKGKAK</sequence>
<organism evidence="5 6">
    <name type="scientific">Apiotrichum porosum</name>
    <dbReference type="NCBI Taxonomy" id="105984"/>
    <lineage>
        <taxon>Eukaryota</taxon>
        <taxon>Fungi</taxon>
        <taxon>Dikarya</taxon>
        <taxon>Basidiomycota</taxon>
        <taxon>Agaricomycotina</taxon>
        <taxon>Tremellomycetes</taxon>
        <taxon>Trichosporonales</taxon>
        <taxon>Trichosporonaceae</taxon>
        <taxon>Apiotrichum</taxon>
    </lineage>
</organism>
<feature type="compositionally biased region" description="Basic and acidic residues" evidence="2">
    <location>
        <begin position="887"/>
        <end position="898"/>
    </location>
</feature>
<accession>A0A427YBA2</accession>
<feature type="compositionally biased region" description="Low complexity" evidence="2">
    <location>
        <begin position="32"/>
        <end position="45"/>
    </location>
</feature>
<dbReference type="OrthoDB" id="5835829at2759"/>
<keyword evidence="6" id="KW-1185">Reference proteome</keyword>
<dbReference type="GO" id="GO:0005975">
    <property type="term" value="P:carbohydrate metabolic process"/>
    <property type="evidence" value="ECO:0007669"/>
    <property type="project" value="InterPro"/>
</dbReference>
<gene>
    <name evidence="5" type="ORF">EHS24_000872</name>
</gene>
<feature type="compositionally biased region" description="Low complexity" evidence="2">
    <location>
        <begin position="1062"/>
        <end position="1110"/>
    </location>
</feature>
<dbReference type="GO" id="GO:0016906">
    <property type="term" value="F:sterol 3-beta-glucosyltransferase activity"/>
    <property type="evidence" value="ECO:0007669"/>
    <property type="project" value="UniProtKB-ARBA"/>
</dbReference>
<feature type="compositionally biased region" description="Basic and acidic residues" evidence="2">
    <location>
        <begin position="908"/>
        <end position="934"/>
    </location>
</feature>
<feature type="region of interest" description="Disordered" evidence="2">
    <location>
        <begin position="1062"/>
        <end position="1139"/>
    </location>
</feature>
<dbReference type="InterPro" id="IPR010610">
    <property type="entry name" value="EryCIII-like_C"/>
</dbReference>
<feature type="compositionally biased region" description="Basic residues" evidence="2">
    <location>
        <begin position="1127"/>
        <end position="1139"/>
    </location>
</feature>
<dbReference type="GeneID" id="39585415"/>
<dbReference type="Pfam" id="PF06722">
    <property type="entry name" value="EryCIII-like_C"/>
    <property type="match status" value="1"/>
</dbReference>
<name>A0A427YBA2_9TREE</name>
<keyword evidence="1" id="KW-0808">Transferase</keyword>
<dbReference type="SUPFAM" id="SSF53756">
    <property type="entry name" value="UDP-Glycosyltransferase/glycogen phosphorylase"/>
    <property type="match status" value="1"/>
</dbReference>
<feature type="compositionally biased region" description="Polar residues" evidence="2">
    <location>
        <begin position="953"/>
        <end position="962"/>
    </location>
</feature>
<dbReference type="STRING" id="105984.A0A427YBA2"/>
<feature type="compositionally biased region" description="Basic and acidic residues" evidence="2">
    <location>
        <begin position="50"/>
        <end position="62"/>
    </location>
</feature>
<dbReference type="PANTHER" id="PTHR48050">
    <property type="entry name" value="STEROL 3-BETA-GLUCOSYLTRANSFERASE"/>
    <property type="match status" value="1"/>
</dbReference>
<dbReference type="EMBL" id="RSCE01000001">
    <property type="protein sequence ID" value="RSH88335.1"/>
    <property type="molecule type" value="Genomic_DNA"/>
</dbReference>
<dbReference type="Pfam" id="PF03033">
    <property type="entry name" value="Glyco_transf_28"/>
    <property type="match status" value="1"/>
</dbReference>
<dbReference type="PANTHER" id="PTHR48050:SF13">
    <property type="entry name" value="STEROL 3-BETA-GLUCOSYLTRANSFERASE UGT80A2"/>
    <property type="match status" value="1"/>
</dbReference>
<dbReference type="AlphaFoldDB" id="A0A427YBA2"/>
<dbReference type="InterPro" id="IPR050426">
    <property type="entry name" value="Glycosyltransferase_28"/>
</dbReference>
<dbReference type="InterPro" id="IPR004276">
    <property type="entry name" value="GlycoTrans_28_N"/>
</dbReference>
<evidence type="ECO:0000259" key="4">
    <source>
        <dbReference type="Pfam" id="PF06722"/>
    </source>
</evidence>
<evidence type="ECO:0000259" key="3">
    <source>
        <dbReference type="Pfam" id="PF03033"/>
    </source>
</evidence>
<dbReference type="Proteomes" id="UP000279236">
    <property type="component" value="Unassembled WGS sequence"/>
</dbReference>
<feature type="region of interest" description="Disordered" evidence="2">
    <location>
        <begin position="878"/>
        <end position="967"/>
    </location>
</feature>
<evidence type="ECO:0000256" key="2">
    <source>
        <dbReference type="SAM" id="MobiDB-lite"/>
    </source>
</evidence>
<comment type="caution">
    <text evidence="5">The sequence shown here is derived from an EMBL/GenBank/DDBJ whole genome shotgun (WGS) entry which is preliminary data.</text>
</comment>